<dbReference type="PANTHER" id="PTHR10900:SF77">
    <property type="entry name" value="FI19380P1"/>
    <property type="match status" value="1"/>
</dbReference>
<dbReference type="EMBL" id="CP014224">
    <property type="protein sequence ID" value="ANW95407.1"/>
    <property type="molecule type" value="Genomic_DNA"/>
</dbReference>
<feature type="domain" description="FAS1" evidence="1">
    <location>
        <begin position="39"/>
        <end position="182"/>
    </location>
</feature>
<dbReference type="InterPro" id="IPR036378">
    <property type="entry name" value="FAS1_dom_sf"/>
</dbReference>
<dbReference type="PROSITE" id="PS51257">
    <property type="entry name" value="PROKAR_LIPOPROTEIN"/>
    <property type="match status" value="1"/>
</dbReference>
<dbReference type="STRING" id="1790137.AXE80_03540"/>
<name>A0A1B1Y3T5_9FLAO</name>
<dbReference type="RefSeq" id="WP_068824502.1">
    <property type="nucleotide sequence ID" value="NZ_CP014224.1"/>
</dbReference>
<sequence length="544" mass="61919">MKTTNKFITWFGGLALLILTMTSCEDELDGTTYFTTDEMTIMQTLEANPEKFSMYVEMIKKADLFNALKSYGNYTCFAPNNEAVKTYISDKWGVTSVDQLNTPEQIEFLKTLVRFHTTPVGRATSSFIEGRLPDTTFTGDFITTSYLAGGGIANIKINREVGLDKYDIRTNNGIIHGLTGVLEPYVNSVPKVMEDRGEHTIFVEAMKKTGYYDVFDELLRPDGSKNNFTIFAESDEVYAQEGINSFADLVARVSPNEPDFEDPLNALNRYVAYHATQTFMYSTDIPEDGFINTVLPKNAIKAFKTDKFLKLNETEEGVNDTWTSLIYADSNYPAKNGVYHTVDKLFTIFTPKPKHIFFDFTSDQPEIQSKEIGGQSDYRGPDAYEFIRWEPASQEQRHLTQGNRVNLNRNVFSVHSYSWMEFDTPVIPRGKYEMLIVGNMSRRGRGAVQIYWDGEPLGKVWDMNSVRNTGWPDATQMELNGFRLGYDWITNNAGTSQAELESNSRFLITDELLCSEQKRHVLRLETVRSGVTPLDFVEFIPVEE</sequence>
<reference evidence="2 3" key="1">
    <citation type="submission" date="2016-02" db="EMBL/GenBank/DDBJ databases">
        <authorList>
            <person name="Wen L."/>
            <person name="He K."/>
            <person name="Yang H."/>
        </authorList>
    </citation>
    <scope>NUCLEOTIDE SEQUENCE [LARGE SCALE GENOMIC DNA]</scope>
    <source>
        <strain evidence="2 3">CZ1127</strain>
    </source>
</reference>
<evidence type="ECO:0000313" key="2">
    <source>
        <dbReference type="EMBL" id="ANW95407.1"/>
    </source>
</evidence>
<dbReference type="AlphaFoldDB" id="A0A1B1Y3T5"/>
<dbReference type="InterPro" id="IPR000782">
    <property type="entry name" value="FAS1_domain"/>
</dbReference>
<accession>A0A1B1Y3T5</accession>
<protein>
    <recommendedName>
        <fullName evidence="1">FAS1 domain-containing protein</fullName>
    </recommendedName>
</protein>
<dbReference type="KEGG" id="wfu:AXE80_03540"/>
<dbReference type="OrthoDB" id="9800666at2"/>
<dbReference type="Proteomes" id="UP000092967">
    <property type="component" value="Chromosome"/>
</dbReference>
<dbReference type="SUPFAM" id="SSF82153">
    <property type="entry name" value="FAS1 domain"/>
    <property type="match status" value="2"/>
</dbReference>
<evidence type="ECO:0000313" key="3">
    <source>
        <dbReference type="Proteomes" id="UP000092967"/>
    </source>
</evidence>
<dbReference type="Gene3D" id="2.30.180.10">
    <property type="entry name" value="FAS1 domain"/>
    <property type="match status" value="2"/>
</dbReference>
<organism evidence="2 3">
    <name type="scientific">Wenyingzhuangia fucanilytica</name>
    <dbReference type="NCBI Taxonomy" id="1790137"/>
    <lineage>
        <taxon>Bacteria</taxon>
        <taxon>Pseudomonadati</taxon>
        <taxon>Bacteroidota</taxon>
        <taxon>Flavobacteriia</taxon>
        <taxon>Flavobacteriales</taxon>
        <taxon>Flavobacteriaceae</taxon>
        <taxon>Wenyingzhuangia</taxon>
    </lineage>
</organism>
<dbReference type="PANTHER" id="PTHR10900">
    <property type="entry name" value="PERIOSTIN-RELATED"/>
    <property type="match status" value="1"/>
</dbReference>
<gene>
    <name evidence="2" type="ORF">AXE80_03540</name>
</gene>
<feature type="domain" description="FAS1" evidence="1">
    <location>
        <begin position="186"/>
        <end position="346"/>
    </location>
</feature>
<proteinExistence type="predicted"/>
<dbReference type="InterPro" id="IPR050904">
    <property type="entry name" value="Adhesion/Biosynth-related"/>
</dbReference>
<dbReference type="PROSITE" id="PS50213">
    <property type="entry name" value="FAS1"/>
    <property type="match status" value="2"/>
</dbReference>
<keyword evidence="3" id="KW-1185">Reference proteome</keyword>
<evidence type="ECO:0000259" key="1">
    <source>
        <dbReference type="PROSITE" id="PS50213"/>
    </source>
</evidence>
<dbReference type="Pfam" id="PF02469">
    <property type="entry name" value="Fasciclin"/>
    <property type="match status" value="2"/>
</dbReference>